<dbReference type="InterPro" id="IPR038398">
    <property type="entry name" value="NCD2_sf"/>
</dbReference>
<evidence type="ECO:0000256" key="4">
    <source>
        <dbReference type="ARBA" id="ARBA00023015"/>
    </source>
</evidence>
<evidence type="ECO:0000256" key="6">
    <source>
        <dbReference type="ARBA" id="ARBA00023242"/>
    </source>
</evidence>
<evidence type="ECO:0000256" key="5">
    <source>
        <dbReference type="ARBA" id="ARBA00023163"/>
    </source>
</evidence>
<dbReference type="PANTHER" id="PTHR12623">
    <property type="entry name" value="NGFI-A BINDING PROTEIN"/>
    <property type="match status" value="1"/>
</dbReference>
<dbReference type="PANTHER" id="PTHR12623:SF10">
    <property type="entry name" value="NGFI-A-BINDING PROTEIN HOMOLOG"/>
    <property type="match status" value="1"/>
</dbReference>
<dbReference type="InterPro" id="IPR006989">
    <property type="entry name" value="NAB_co-repressor_dom"/>
</dbReference>
<dbReference type="AlphaFoldDB" id="A0AA85AD82"/>
<feature type="domain" description="NAB co-repressor" evidence="9">
    <location>
        <begin position="333"/>
        <end position="447"/>
    </location>
</feature>
<keyword evidence="3" id="KW-0678">Repressor</keyword>
<protein>
    <recommendedName>
        <fullName evidence="12">NAB co-repressor domain-containing protein</fullName>
    </recommendedName>
</protein>
<dbReference type="Pfam" id="PF04905">
    <property type="entry name" value="NCD2"/>
    <property type="match status" value="1"/>
</dbReference>
<dbReference type="GO" id="GO:0045892">
    <property type="term" value="P:negative regulation of DNA-templated transcription"/>
    <property type="evidence" value="ECO:0007669"/>
    <property type="project" value="InterPro"/>
</dbReference>
<evidence type="ECO:0000256" key="2">
    <source>
        <dbReference type="ARBA" id="ARBA00008864"/>
    </source>
</evidence>
<keyword evidence="5" id="KW-0804">Transcription</keyword>
<evidence type="ECO:0000256" key="3">
    <source>
        <dbReference type="ARBA" id="ARBA00022491"/>
    </source>
</evidence>
<evidence type="ECO:0000313" key="11">
    <source>
        <dbReference type="WBParaSite" id="SMRG1_78580.1"/>
    </source>
</evidence>
<dbReference type="Proteomes" id="UP000050790">
    <property type="component" value="Unassembled WGS sequence"/>
</dbReference>
<comment type="subcellular location">
    <subcellularLocation>
        <location evidence="1">Nucleus</location>
    </subcellularLocation>
</comment>
<evidence type="ECO:0000256" key="1">
    <source>
        <dbReference type="ARBA" id="ARBA00004123"/>
    </source>
</evidence>
<comment type="similarity">
    <text evidence="2">Belongs to the NAB family.</text>
</comment>
<dbReference type="InterPro" id="IPR006988">
    <property type="entry name" value="Nab_N"/>
</dbReference>
<organism evidence="10 11">
    <name type="scientific">Schistosoma margrebowiei</name>
    <dbReference type="NCBI Taxonomy" id="48269"/>
    <lineage>
        <taxon>Eukaryota</taxon>
        <taxon>Metazoa</taxon>
        <taxon>Spiralia</taxon>
        <taxon>Lophotrochozoa</taxon>
        <taxon>Platyhelminthes</taxon>
        <taxon>Trematoda</taxon>
        <taxon>Digenea</taxon>
        <taxon>Strigeidida</taxon>
        <taxon>Schistosomatoidea</taxon>
        <taxon>Schistosomatidae</taxon>
        <taxon>Schistosoma</taxon>
    </lineage>
</organism>
<dbReference type="Gene3D" id="1.20.120.2010">
    <property type="entry name" value="NAB conserved domain 2"/>
    <property type="match status" value="1"/>
</dbReference>
<name>A0AA85AD82_9TREM</name>
<dbReference type="Pfam" id="PF04904">
    <property type="entry name" value="SAM_NCD1"/>
    <property type="match status" value="1"/>
</dbReference>
<dbReference type="GO" id="GO:0005634">
    <property type="term" value="C:nucleus"/>
    <property type="evidence" value="ECO:0007669"/>
    <property type="project" value="UniProtKB-SubCell"/>
</dbReference>
<evidence type="ECO:0000259" key="9">
    <source>
        <dbReference type="Pfam" id="PF04905"/>
    </source>
</evidence>
<evidence type="ECO:0008006" key="12">
    <source>
        <dbReference type="Google" id="ProtNLM"/>
    </source>
</evidence>
<feature type="compositionally biased region" description="Polar residues" evidence="7">
    <location>
        <begin position="577"/>
        <end position="592"/>
    </location>
</feature>
<dbReference type="WBParaSite" id="SMRG1_78580.1">
    <property type="protein sequence ID" value="SMRG1_78580.1"/>
    <property type="gene ID" value="SMRG1_78580"/>
</dbReference>
<evidence type="ECO:0000256" key="7">
    <source>
        <dbReference type="SAM" id="MobiDB-lite"/>
    </source>
</evidence>
<dbReference type="InterPro" id="IPR039040">
    <property type="entry name" value="NAB_fam"/>
</dbReference>
<feature type="region of interest" description="Disordered" evidence="7">
    <location>
        <begin position="567"/>
        <end position="592"/>
    </location>
</feature>
<evidence type="ECO:0000313" key="10">
    <source>
        <dbReference type="Proteomes" id="UP000050790"/>
    </source>
</evidence>
<keyword evidence="4" id="KW-0805">Transcription regulation</keyword>
<accession>A0AA85AD82</accession>
<dbReference type="GO" id="GO:0003712">
    <property type="term" value="F:transcription coregulator activity"/>
    <property type="evidence" value="ECO:0007669"/>
    <property type="project" value="InterPro"/>
</dbReference>
<sequence length="592" mass="68232">MDSKRNLIQNLGELEVYLLLQNAKLLQYFDAFINHGGDDIQQLIDSLNDPKEFDQLIKIVEMDKKPLHVQRFKKALLQYSTQHITLHHNQQHITKEFQSNNIYTNQEGSSLNIDNNNNNNNNNNMFTNSNWCSLIPSIYSGLNLFPNQSSLINSLSSTQSILSNYSQNFNPLFNQWAIMNNSQNNPIFQSLTMGISNQQHLITPLESVDKNDHSFRLSDYTHSLEQSITSKKCQQQQEENIQDNNESNQLKTQNNLLNSPILSRNNSPYSSQLSQHTILHSSPLISSSEEINLKGTITNSQINALKFIVTENLIDDPLKIRPSATLMKSDYLKLEIAITALLPYLPKFQIRKSNNSRNTNEQEIQEILKLPENDQNRINGLRKHSLIFGRTDSVKRLTRPLRHFEITINEITFRLVQQIPELITQREHLFHIARQIVNTMNYGLSVNQTGQVTWKMLKEEISKKSIADYKLSNSDDECIFEANEADYSNETLSQILLQLKLEMQDVVNKEVILRTKVRCSSKDLPSTRQTSNVRGDLDKLVNQLHKCITRTVKYIILLKSAENRETESNESHIHCSSPIQNNNDRNNMISDK</sequence>
<keyword evidence="6" id="KW-0539">Nucleus</keyword>
<reference evidence="11" key="1">
    <citation type="submission" date="2023-11" db="UniProtKB">
        <authorList>
            <consortium name="WormBaseParasite"/>
        </authorList>
    </citation>
    <scope>IDENTIFICATION</scope>
</reference>
<feature type="domain" description="Nab N-terminal" evidence="8">
    <location>
        <begin position="9"/>
        <end position="83"/>
    </location>
</feature>
<proteinExistence type="inferred from homology"/>
<evidence type="ECO:0000259" key="8">
    <source>
        <dbReference type="Pfam" id="PF04904"/>
    </source>
</evidence>